<keyword evidence="2" id="KW-1185">Reference proteome</keyword>
<dbReference type="EMBL" id="JAIWYP010000009">
    <property type="protein sequence ID" value="KAH3778378.1"/>
    <property type="molecule type" value="Genomic_DNA"/>
</dbReference>
<dbReference type="Proteomes" id="UP000828390">
    <property type="component" value="Unassembled WGS sequence"/>
</dbReference>
<evidence type="ECO:0000313" key="2">
    <source>
        <dbReference type="Proteomes" id="UP000828390"/>
    </source>
</evidence>
<sequence>MNTCPGYTCVLGAVGHDHLSVFLPDQGVVNLAAQSTCVRLVVVEITASCSREQ</sequence>
<reference evidence="1" key="1">
    <citation type="journal article" date="2019" name="bioRxiv">
        <title>The Genome of the Zebra Mussel, Dreissena polymorpha: A Resource for Invasive Species Research.</title>
        <authorList>
            <person name="McCartney M.A."/>
            <person name="Auch B."/>
            <person name="Kono T."/>
            <person name="Mallez S."/>
            <person name="Zhang Y."/>
            <person name="Obille A."/>
            <person name="Becker A."/>
            <person name="Abrahante J.E."/>
            <person name="Garbe J."/>
            <person name="Badalamenti J.P."/>
            <person name="Herman A."/>
            <person name="Mangelson H."/>
            <person name="Liachko I."/>
            <person name="Sullivan S."/>
            <person name="Sone E.D."/>
            <person name="Koren S."/>
            <person name="Silverstein K.A.T."/>
            <person name="Beckman K.B."/>
            <person name="Gohl D.M."/>
        </authorList>
    </citation>
    <scope>NUCLEOTIDE SEQUENCE</scope>
    <source>
        <strain evidence="1">Duluth1</strain>
        <tissue evidence="1">Whole animal</tissue>
    </source>
</reference>
<organism evidence="1 2">
    <name type="scientific">Dreissena polymorpha</name>
    <name type="common">Zebra mussel</name>
    <name type="synonym">Mytilus polymorpha</name>
    <dbReference type="NCBI Taxonomy" id="45954"/>
    <lineage>
        <taxon>Eukaryota</taxon>
        <taxon>Metazoa</taxon>
        <taxon>Spiralia</taxon>
        <taxon>Lophotrochozoa</taxon>
        <taxon>Mollusca</taxon>
        <taxon>Bivalvia</taxon>
        <taxon>Autobranchia</taxon>
        <taxon>Heteroconchia</taxon>
        <taxon>Euheterodonta</taxon>
        <taxon>Imparidentia</taxon>
        <taxon>Neoheterodontei</taxon>
        <taxon>Myida</taxon>
        <taxon>Dreissenoidea</taxon>
        <taxon>Dreissenidae</taxon>
        <taxon>Dreissena</taxon>
    </lineage>
</organism>
<reference evidence="1" key="2">
    <citation type="submission" date="2020-11" db="EMBL/GenBank/DDBJ databases">
        <authorList>
            <person name="McCartney M.A."/>
            <person name="Auch B."/>
            <person name="Kono T."/>
            <person name="Mallez S."/>
            <person name="Becker A."/>
            <person name="Gohl D.M."/>
            <person name="Silverstein K.A.T."/>
            <person name="Koren S."/>
            <person name="Bechman K.B."/>
            <person name="Herman A."/>
            <person name="Abrahante J.E."/>
            <person name="Garbe J."/>
        </authorList>
    </citation>
    <scope>NUCLEOTIDE SEQUENCE</scope>
    <source>
        <strain evidence="1">Duluth1</strain>
        <tissue evidence="1">Whole animal</tissue>
    </source>
</reference>
<comment type="caution">
    <text evidence="1">The sequence shown here is derived from an EMBL/GenBank/DDBJ whole genome shotgun (WGS) entry which is preliminary data.</text>
</comment>
<proteinExistence type="predicted"/>
<accession>A0A9D4EFI2</accession>
<protein>
    <submittedName>
        <fullName evidence="1">Uncharacterized protein</fullName>
    </submittedName>
</protein>
<gene>
    <name evidence="1" type="ORF">DPMN_179834</name>
</gene>
<name>A0A9D4EFI2_DREPO</name>
<evidence type="ECO:0000313" key="1">
    <source>
        <dbReference type="EMBL" id="KAH3778378.1"/>
    </source>
</evidence>
<dbReference type="AlphaFoldDB" id="A0A9D4EFI2"/>